<evidence type="ECO:0000313" key="1">
    <source>
        <dbReference type="EMBL" id="GAF85675.1"/>
    </source>
</evidence>
<name>X0UAZ3_9ZZZZ</name>
<protein>
    <submittedName>
        <fullName evidence="1">Uncharacterized protein</fullName>
    </submittedName>
</protein>
<proteinExistence type="predicted"/>
<dbReference type="EMBL" id="BARS01001133">
    <property type="protein sequence ID" value="GAF85675.1"/>
    <property type="molecule type" value="Genomic_DNA"/>
</dbReference>
<organism evidence="1">
    <name type="scientific">marine sediment metagenome</name>
    <dbReference type="NCBI Taxonomy" id="412755"/>
    <lineage>
        <taxon>unclassified sequences</taxon>
        <taxon>metagenomes</taxon>
        <taxon>ecological metagenomes</taxon>
    </lineage>
</organism>
<reference evidence="1" key="1">
    <citation type="journal article" date="2014" name="Front. Microbiol.">
        <title>High frequency of phylogenetically diverse reductive dehalogenase-homologous genes in deep subseafloor sedimentary metagenomes.</title>
        <authorList>
            <person name="Kawai M."/>
            <person name="Futagami T."/>
            <person name="Toyoda A."/>
            <person name="Takaki Y."/>
            <person name="Nishi S."/>
            <person name="Hori S."/>
            <person name="Arai W."/>
            <person name="Tsubouchi T."/>
            <person name="Morono Y."/>
            <person name="Uchiyama I."/>
            <person name="Ito T."/>
            <person name="Fujiyama A."/>
            <person name="Inagaki F."/>
            <person name="Takami H."/>
        </authorList>
    </citation>
    <scope>NUCLEOTIDE SEQUENCE</scope>
    <source>
        <strain evidence="1">Expedition CK06-06</strain>
    </source>
</reference>
<dbReference type="AlphaFoldDB" id="X0UAZ3"/>
<feature type="non-terminal residue" evidence="1">
    <location>
        <position position="1"/>
    </location>
</feature>
<sequence>ILFIRNWINYLEIHQSSDVNLNNLKGSLSSYKEFCNFLWASYRGGEAYDLKISFSDKA</sequence>
<gene>
    <name evidence="1" type="ORF">S01H1_02369</name>
</gene>
<accession>X0UAZ3</accession>
<comment type="caution">
    <text evidence="1">The sequence shown here is derived from an EMBL/GenBank/DDBJ whole genome shotgun (WGS) entry which is preliminary data.</text>
</comment>